<protein>
    <recommendedName>
        <fullName evidence="4">dTTP/UTP pyrophosphatase</fullName>
        <shortName evidence="4">dTTPase/UTPase</shortName>
        <ecNumber evidence="4">3.6.1.9</ecNumber>
    </recommendedName>
    <alternativeName>
        <fullName evidence="4">Nucleoside triphosphate pyrophosphatase</fullName>
    </alternativeName>
    <alternativeName>
        <fullName evidence="4">Nucleotide pyrophosphatase</fullName>
        <shortName evidence="4">Nucleotide PPase</shortName>
    </alternativeName>
</protein>
<dbReference type="CDD" id="cd00555">
    <property type="entry name" value="Maf"/>
    <property type="match status" value="1"/>
</dbReference>
<dbReference type="Pfam" id="PF02545">
    <property type="entry name" value="Maf"/>
    <property type="match status" value="1"/>
</dbReference>
<dbReference type="GO" id="GO:0005737">
    <property type="term" value="C:cytoplasm"/>
    <property type="evidence" value="ECO:0007669"/>
    <property type="project" value="UniProtKB-SubCell"/>
</dbReference>
<comment type="catalytic activity">
    <reaction evidence="4">
        <text>dTTP + H2O = dTMP + diphosphate + H(+)</text>
        <dbReference type="Rhea" id="RHEA:28534"/>
        <dbReference type="ChEBI" id="CHEBI:15377"/>
        <dbReference type="ChEBI" id="CHEBI:15378"/>
        <dbReference type="ChEBI" id="CHEBI:33019"/>
        <dbReference type="ChEBI" id="CHEBI:37568"/>
        <dbReference type="ChEBI" id="CHEBI:63528"/>
        <dbReference type="EC" id="3.6.1.9"/>
    </reaction>
</comment>
<dbReference type="InterPro" id="IPR003697">
    <property type="entry name" value="Maf-like"/>
</dbReference>
<feature type="site" description="Important for substrate specificity" evidence="4">
    <location>
        <position position="15"/>
    </location>
</feature>
<sequence length="190" mass="21518">MFNNYNIILASGSPRRKELLEKMDIAFEQTSLDIDESFPHELPANEVAEYLAVEKSMAFRDLTEKEILITADTTVIHQNKVLNKAADKAEAREMLERLSGSEHEVVSGVCVRTRDKKISFSSTTSVKFHELTDAEIEHYIERYEPFDKAGAYGIQEWIGLIGIEEIEGSYFTVMGLPTFDLYGALKEITS</sequence>
<keyword evidence="2 4" id="KW-0378">Hydrolase</keyword>
<comment type="function">
    <text evidence="4">Nucleoside triphosphate pyrophosphatase that hydrolyzes dTTP and UTP. May have a dual role in cell division arrest and in preventing the incorporation of modified nucleotides into cellular nucleic acids.</text>
</comment>
<comment type="similarity">
    <text evidence="4">Belongs to the Maf family. YhdE subfamily.</text>
</comment>
<dbReference type="HAMAP" id="MF_00528">
    <property type="entry name" value="Maf"/>
    <property type="match status" value="1"/>
</dbReference>
<reference evidence="5 6" key="1">
    <citation type="submission" date="2019-09" db="EMBL/GenBank/DDBJ databases">
        <title>Genomes of Cryomorphaceae.</title>
        <authorList>
            <person name="Bowman J.P."/>
        </authorList>
    </citation>
    <scope>NUCLEOTIDE SEQUENCE [LARGE SCALE GENOMIC DNA]</scope>
    <source>
        <strain evidence="5 6">KCTC 52047</strain>
    </source>
</reference>
<evidence type="ECO:0000256" key="3">
    <source>
        <dbReference type="ARBA" id="ARBA00023080"/>
    </source>
</evidence>
<name>A0A6N6M7D1_9FLAO</name>
<dbReference type="NCBIfam" id="TIGR00172">
    <property type="entry name" value="maf"/>
    <property type="match status" value="1"/>
</dbReference>
<comment type="caution">
    <text evidence="4">Lacks conserved residue(s) required for the propagation of feature annotation.</text>
</comment>
<dbReference type="PANTHER" id="PTHR43213:SF5">
    <property type="entry name" value="BIFUNCTIONAL DTTP_UTP PYROPHOSPHATASE_METHYLTRANSFERASE PROTEIN-RELATED"/>
    <property type="match status" value="1"/>
</dbReference>
<evidence type="ECO:0000256" key="4">
    <source>
        <dbReference type="HAMAP-Rule" id="MF_00528"/>
    </source>
</evidence>
<feature type="site" description="Important for substrate specificity" evidence="4">
    <location>
        <position position="155"/>
    </location>
</feature>
<comment type="cofactor">
    <cofactor evidence="1 4">
        <name>a divalent metal cation</name>
        <dbReference type="ChEBI" id="CHEBI:60240"/>
    </cofactor>
</comment>
<dbReference type="GO" id="GO:0009117">
    <property type="term" value="P:nucleotide metabolic process"/>
    <property type="evidence" value="ECO:0007669"/>
    <property type="project" value="UniProtKB-KW"/>
</dbReference>
<dbReference type="OrthoDB" id="9807767at2"/>
<keyword evidence="3 4" id="KW-0546">Nucleotide metabolism</keyword>
<dbReference type="InterPro" id="IPR029001">
    <property type="entry name" value="ITPase-like_fam"/>
</dbReference>
<dbReference type="SUPFAM" id="SSF52972">
    <property type="entry name" value="ITPase-like"/>
    <property type="match status" value="1"/>
</dbReference>
<dbReference type="AlphaFoldDB" id="A0A6N6M7D1"/>
<gene>
    <name evidence="5" type="primary">maf</name>
    <name evidence="5" type="ORF">F3059_00420</name>
</gene>
<feature type="site" description="Important for substrate specificity" evidence="4">
    <location>
        <position position="73"/>
    </location>
</feature>
<dbReference type="PANTHER" id="PTHR43213">
    <property type="entry name" value="BIFUNCTIONAL DTTP/UTP PYROPHOSPHATASE/METHYLTRANSFERASE PROTEIN-RELATED"/>
    <property type="match status" value="1"/>
</dbReference>
<keyword evidence="4" id="KW-0963">Cytoplasm</keyword>
<evidence type="ECO:0000313" key="6">
    <source>
        <dbReference type="Proteomes" id="UP000435357"/>
    </source>
</evidence>
<dbReference type="Proteomes" id="UP000435357">
    <property type="component" value="Unassembled WGS sequence"/>
</dbReference>
<evidence type="ECO:0000256" key="2">
    <source>
        <dbReference type="ARBA" id="ARBA00022801"/>
    </source>
</evidence>
<dbReference type="GO" id="GO:0047429">
    <property type="term" value="F:nucleoside triphosphate diphosphatase activity"/>
    <property type="evidence" value="ECO:0007669"/>
    <property type="project" value="UniProtKB-EC"/>
</dbReference>
<feature type="active site" description="Proton acceptor" evidence="4">
    <location>
        <position position="72"/>
    </location>
</feature>
<dbReference type="EMBL" id="WACR01000001">
    <property type="protein sequence ID" value="KAB1065970.1"/>
    <property type="molecule type" value="Genomic_DNA"/>
</dbReference>
<dbReference type="PIRSF" id="PIRSF006305">
    <property type="entry name" value="Maf"/>
    <property type="match status" value="1"/>
</dbReference>
<comment type="caution">
    <text evidence="5">The sequence shown here is derived from an EMBL/GenBank/DDBJ whole genome shotgun (WGS) entry which is preliminary data.</text>
</comment>
<proteinExistence type="inferred from homology"/>
<accession>A0A6N6M7D1</accession>
<comment type="catalytic activity">
    <reaction evidence="4">
        <text>UTP + H2O = UMP + diphosphate + H(+)</text>
        <dbReference type="Rhea" id="RHEA:29395"/>
        <dbReference type="ChEBI" id="CHEBI:15377"/>
        <dbReference type="ChEBI" id="CHEBI:15378"/>
        <dbReference type="ChEBI" id="CHEBI:33019"/>
        <dbReference type="ChEBI" id="CHEBI:46398"/>
        <dbReference type="ChEBI" id="CHEBI:57865"/>
        <dbReference type="EC" id="3.6.1.9"/>
    </reaction>
</comment>
<keyword evidence="6" id="KW-1185">Reference proteome</keyword>
<dbReference type="Gene3D" id="3.90.950.10">
    <property type="match status" value="1"/>
</dbReference>
<comment type="subcellular location">
    <subcellularLocation>
        <location evidence="4">Cytoplasm</location>
    </subcellularLocation>
</comment>
<organism evidence="5 6">
    <name type="scientific">Salibacter halophilus</name>
    <dbReference type="NCBI Taxonomy" id="1803916"/>
    <lineage>
        <taxon>Bacteria</taxon>
        <taxon>Pseudomonadati</taxon>
        <taxon>Bacteroidota</taxon>
        <taxon>Flavobacteriia</taxon>
        <taxon>Flavobacteriales</taxon>
        <taxon>Salibacteraceae</taxon>
        <taxon>Salibacter</taxon>
    </lineage>
</organism>
<dbReference type="RefSeq" id="WP_151165958.1">
    <property type="nucleotide sequence ID" value="NZ_WACR01000001.1"/>
</dbReference>
<evidence type="ECO:0000313" key="5">
    <source>
        <dbReference type="EMBL" id="KAB1065970.1"/>
    </source>
</evidence>
<evidence type="ECO:0000256" key="1">
    <source>
        <dbReference type="ARBA" id="ARBA00001968"/>
    </source>
</evidence>
<dbReference type="EC" id="3.6.1.9" evidence="4"/>